<feature type="transmembrane region" description="Helical" evidence="1">
    <location>
        <begin position="50"/>
        <end position="74"/>
    </location>
</feature>
<dbReference type="Proteomes" id="UP000018211">
    <property type="component" value="Unassembled WGS sequence"/>
</dbReference>
<organism evidence="2 3">
    <name type="scientific">Vibrio nigripulchritudo SOn1</name>
    <dbReference type="NCBI Taxonomy" id="1238450"/>
    <lineage>
        <taxon>Bacteria</taxon>
        <taxon>Pseudomonadati</taxon>
        <taxon>Pseudomonadota</taxon>
        <taxon>Gammaproteobacteria</taxon>
        <taxon>Vibrionales</taxon>
        <taxon>Vibrionaceae</taxon>
        <taxon>Vibrio</taxon>
    </lineage>
</organism>
<sequence>MARFGQELEHNLFLKILYASVKFSYFVLAVFLCLSFVLPNELPEGRIIKVLLFFSLITYIAAVMVAWVGPIIIAIRTNDLKSRYKLVFLSLLLPIFGGFYTYQKCKSAGFRTEIE</sequence>
<dbReference type="EMBL" id="CAOF01000154">
    <property type="protein sequence ID" value="CCO48738.1"/>
    <property type="molecule type" value="Genomic_DNA"/>
</dbReference>
<keyword evidence="1" id="KW-1133">Transmembrane helix</keyword>
<accession>A0AAV2VWK5</accession>
<keyword evidence="1" id="KW-0472">Membrane</keyword>
<feature type="transmembrane region" description="Helical" evidence="1">
    <location>
        <begin position="86"/>
        <end position="102"/>
    </location>
</feature>
<reference evidence="2 3" key="1">
    <citation type="journal article" date="2013" name="ISME J.">
        <title>Comparative genomics of pathogenic lineages of Vibrio nigripulchritudo identifies virulence-associated traits.</title>
        <authorList>
            <person name="Goudenege D."/>
            <person name="Labreuche Y."/>
            <person name="Krin E."/>
            <person name="Ansquer D."/>
            <person name="Mangenot S."/>
            <person name="Calteau A."/>
            <person name="Medigue C."/>
            <person name="Mazel D."/>
            <person name="Polz M.F."/>
            <person name="Le Roux F."/>
        </authorList>
    </citation>
    <scope>NUCLEOTIDE SEQUENCE [LARGE SCALE GENOMIC DNA]</scope>
    <source>
        <strain evidence="2 3">SOn1</strain>
    </source>
</reference>
<protein>
    <submittedName>
        <fullName evidence="2">Uncharacterized protein</fullName>
    </submittedName>
</protein>
<proteinExistence type="predicted"/>
<gene>
    <name evidence="2" type="ORF">VIBNISOn1_600044</name>
</gene>
<dbReference type="AlphaFoldDB" id="A0AAV2VWK5"/>
<evidence type="ECO:0000256" key="1">
    <source>
        <dbReference type="SAM" id="Phobius"/>
    </source>
</evidence>
<comment type="caution">
    <text evidence="2">The sequence shown here is derived from an EMBL/GenBank/DDBJ whole genome shotgun (WGS) entry which is preliminary data.</text>
</comment>
<keyword evidence="1" id="KW-0812">Transmembrane</keyword>
<evidence type="ECO:0000313" key="2">
    <source>
        <dbReference type="EMBL" id="CCO48738.1"/>
    </source>
</evidence>
<name>A0AAV2VWK5_9VIBR</name>
<feature type="transmembrane region" description="Helical" evidence="1">
    <location>
        <begin position="12"/>
        <end position="38"/>
    </location>
</feature>
<evidence type="ECO:0000313" key="3">
    <source>
        <dbReference type="Proteomes" id="UP000018211"/>
    </source>
</evidence>